<sequence length="849" mass="97373">MENDTDSSLDSLSISSATDVVTIPANDQHYIRISKQILQNELRRKRINDESMMEQAHLEGDKITLSTFTTSDWRLALQDAITIDDLQQGCISLFKQVKSELKLSPIEVFHAVHFMGYATIHIIHRGNGCNTLIETIFPEDEDCQTKLTSALIKLVCHPSDKLRAVSLSFLDSSLSDSSDQFLIAVAAAGLWQKLFERLKPLEIPLNRTTIDFHRHFTSIADLCFFLLTPENICRHPEIEPFFSSPEKLVSMLITPIFRLPSTYLQNLIAIPVSPTDYYSGLSLVSNMAIFDQHVTRGENEFASRDLQHFFVELRKNMTEELSSSLGLETTGKKLYQLLFGEERNMSDRSWLQIFENILVRLSEGKNLSDLGLEAFLCFMSRHPGHVELDICSDGTYSIRKGRRLVSSIHLPSNPFCTLFNTTQLHNSVTILEKYDLLTYLMDFESLVNYIWNDWFSTLFHTLTPSKWPFTSDFLPLHKQLIELMKHSLGSIATVCFSNIHVQAKSEPSTAYNTFLEQAKDYIVHLSLHPFALVRRGIDVTILHFLKRLFRRYYENSITKPFREKLRKDMDEAALSSSSPPFILASNLVCDLTDEEIVNVVDRIVALLESDSPISDDTILRICAFHTNQLKSIYLPELFRKAGRSTEQCFHAFECLLSLPVDDLVLRPINSLLTSRPDSLQPTFDEWDDVDLATVGILMRRMDKCNMTMASWSNPLERVIRGFIIRSVRQVRHRTVRLSQPQLAQLLAPSVDFLGNFLVEPSGYSFREKEGECHNILDIWELSDQRVIAQCFSRIGFFSRIVCGVLDARTSFDCECVVHVFLLRPNYPDHGQARRKMLRNPIEHFLEEGW</sequence>
<evidence type="ECO:0000313" key="1">
    <source>
        <dbReference type="EMBL" id="KAK2962000.1"/>
    </source>
</evidence>
<name>A0ABQ9YE89_9EUKA</name>
<evidence type="ECO:0000313" key="2">
    <source>
        <dbReference type="Proteomes" id="UP001281761"/>
    </source>
</evidence>
<comment type="caution">
    <text evidence="1">The sequence shown here is derived from an EMBL/GenBank/DDBJ whole genome shotgun (WGS) entry which is preliminary data.</text>
</comment>
<accession>A0ABQ9YE89</accession>
<keyword evidence="2" id="KW-1185">Reference proteome</keyword>
<protein>
    <submittedName>
        <fullName evidence="1">Uncharacterized protein</fullName>
    </submittedName>
</protein>
<dbReference type="Proteomes" id="UP001281761">
    <property type="component" value="Unassembled WGS sequence"/>
</dbReference>
<dbReference type="EMBL" id="JARBJD010000013">
    <property type="protein sequence ID" value="KAK2962000.1"/>
    <property type="molecule type" value="Genomic_DNA"/>
</dbReference>
<gene>
    <name evidence="1" type="ORF">BLNAU_3056</name>
</gene>
<reference evidence="1 2" key="1">
    <citation type="journal article" date="2022" name="bioRxiv">
        <title>Genomics of Preaxostyla Flagellates Illuminates Evolutionary Transitions and the Path Towards Mitochondrial Loss.</title>
        <authorList>
            <person name="Novak L.V.F."/>
            <person name="Treitli S.C."/>
            <person name="Pyrih J."/>
            <person name="Halakuc P."/>
            <person name="Pipaliya S.V."/>
            <person name="Vacek V."/>
            <person name="Brzon O."/>
            <person name="Soukal P."/>
            <person name="Eme L."/>
            <person name="Dacks J.B."/>
            <person name="Karnkowska A."/>
            <person name="Elias M."/>
            <person name="Hampl V."/>
        </authorList>
    </citation>
    <scope>NUCLEOTIDE SEQUENCE [LARGE SCALE GENOMIC DNA]</scope>
    <source>
        <strain evidence="1">NAU3</strain>
        <tissue evidence="1">Gut</tissue>
    </source>
</reference>
<organism evidence="1 2">
    <name type="scientific">Blattamonas nauphoetae</name>
    <dbReference type="NCBI Taxonomy" id="2049346"/>
    <lineage>
        <taxon>Eukaryota</taxon>
        <taxon>Metamonada</taxon>
        <taxon>Preaxostyla</taxon>
        <taxon>Oxymonadida</taxon>
        <taxon>Blattamonas</taxon>
    </lineage>
</organism>
<proteinExistence type="predicted"/>